<sequence length="259" mass="28697">MHMQRRRSFEAGEKADAEAQAIAALVPPHSPKSEKQTRQADGLKTFEGLLTLLSENRSELAASNDSLKRRNRDLNTEVEVLAKQLEAFRDHLQQLLSKGSSRESRRTSRVGRKKSQETSRRSSGKKDDTERDAASAIADFDEILARESANNNGDSQRQSAEEKAKDSQETSRRSSGKKDDIEREAASAIADFDEILAREAATPVVSTVSDALSCEDSIDDDAVKDAEDFLRELSGLQKSEEREKDEGTPIISLHVPKVE</sequence>
<dbReference type="Proteomes" id="UP000626109">
    <property type="component" value="Unassembled WGS sequence"/>
</dbReference>
<comment type="caution">
    <text evidence="2">The sequence shown here is derived from an EMBL/GenBank/DDBJ whole genome shotgun (WGS) entry which is preliminary data.</text>
</comment>
<accession>A0A813LP79</accession>
<dbReference type="EMBL" id="CAJNNW010035929">
    <property type="protein sequence ID" value="CAE8730938.1"/>
    <property type="molecule type" value="Genomic_DNA"/>
</dbReference>
<feature type="compositionally biased region" description="Basic and acidic residues" evidence="1">
    <location>
        <begin position="114"/>
        <end position="133"/>
    </location>
</feature>
<reference evidence="2" key="1">
    <citation type="submission" date="2021-02" db="EMBL/GenBank/DDBJ databases">
        <authorList>
            <person name="Dougan E. K."/>
            <person name="Rhodes N."/>
            <person name="Thang M."/>
            <person name="Chan C."/>
        </authorList>
    </citation>
    <scope>NUCLEOTIDE SEQUENCE</scope>
</reference>
<evidence type="ECO:0000256" key="1">
    <source>
        <dbReference type="SAM" id="MobiDB-lite"/>
    </source>
</evidence>
<evidence type="ECO:0000313" key="2">
    <source>
        <dbReference type="EMBL" id="CAE8730938.1"/>
    </source>
</evidence>
<feature type="compositionally biased region" description="Basic and acidic residues" evidence="1">
    <location>
        <begin position="159"/>
        <end position="185"/>
    </location>
</feature>
<feature type="compositionally biased region" description="Basic and acidic residues" evidence="1">
    <location>
        <begin position="238"/>
        <end position="247"/>
    </location>
</feature>
<dbReference type="AlphaFoldDB" id="A0A813LP79"/>
<gene>
    <name evidence="2" type="ORF">PGLA2088_LOCUS45869</name>
</gene>
<feature type="compositionally biased region" description="Polar residues" evidence="1">
    <location>
        <begin position="148"/>
        <end position="158"/>
    </location>
</feature>
<protein>
    <submittedName>
        <fullName evidence="2">Uncharacterized protein</fullName>
    </submittedName>
</protein>
<organism evidence="2 3">
    <name type="scientific">Polarella glacialis</name>
    <name type="common">Dinoflagellate</name>
    <dbReference type="NCBI Taxonomy" id="89957"/>
    <lineage>
        <taxon>Eukaryota</taxon>
        <taxon>Sar</taxon>
        <taxon>Alveolata</taxon>
        <taxon>Dinophyceae</taxon>
        <taxon>Suessiales</taxon>
        <taxon>Suessiaceae</taxon>
        <taxon>Polarella</taxon>
    </lineage>
</organism>
<feature type="region of interest" description="Disordered" evidence="1">
    <location>
        <begin position="234"/>
        <end position="259"/>
    </location>
</feature>
<feature type="non-terminal residue" evidence="2">
    <location>
        <position position="1"/>
    </location>
</feature>
<evidence type="ECO:0000313" key="3">
    <source>
        <dbReference type="Proteomes" id="UP000626109"/>
    </source>
</evidence>
<name>A0A813LP79_POLGL</name>
<proteinExistence type="predicted"/>
<feature type="region of interest" description="Disordered" evidence="1">
    <location>
        <begin position="93"/>
        <end position="185"/>
    </location>
</feature>